<keyword evidence="1" id="KW-1133">Transmembrane helix</keyword>
<feature type="transmembrane region" description="Helical" evidence="1">
    <location>
        <begin position="219"/>
        <end position="241"/>
    </location>
</feature>
<proteinExistence type="predicted"/>
<accession>A0A7C4BAU3</accession>
<organism evidence="2">
    <name type="scientific">Ignisphaera aggregans</name>
    <dbReference type="NCBI Taxonomy" id="334771"/>
    <lineage>
        <taxon>Archaea</taxon>
        <taxon>Thermoproteota</taxon>
        <taxon>Thermoprotei</taxon>
        <taxon>Desulfurococcales</taxon>
        <taxon>Desulfurococcaceae</taxon>
        <taxon>Ignisphaera</taxon>
    </lineage>
</organism>
<feature type="transmembrane region" description="Helical" evidence="1">
    <location>
        <begin position="149"/>
        <end position="182"/>
    </location>
</feature>
<feature type="transmembrane region" description="Helical" evidence="1">
    <location>
        <begin position="118"/>
        <end position="143"/>
    </location>
</feature>
<protein>
    <recommendedName>
        <fullName evidence="3">DUF973 family protein</fullName>
    </recommendedName>
</protein>
<keyword evidence="1" id="KW-0472">Membrane</keyword>
<sequence length="257" mass="26907">MVVPQVAQQPQPTSVGVVAEGLRKLKTAALLQIVAIVLGVALVFVASTALVSILPSVTEGIQGELLQWAILVLPIVTAVAIIVLAIISIYAYLLPSAKRFAKWMPGEFSTPLTLMRIWYVWGAVVLLAALAIIFTGIGVGLAIGGLEAGSLTIVAVVLAALVLAFIAIIMFFIGAVGSVVYLFRLSSVFHSAQFQVAAVLIIVGIALSIALSALATVPFIGFTLSTIASILSFIAWILIYIEAGSLEEKVLQGLVQV</sequence>
<feature type="transmembrane region" description="Helical" evidence="1">
    <location>
        <begin position="194"/>
        <end position="213"/>
    </location>
</feature>
<gene>
    <name evidence="2" type="ORF">ENV14_00345</name>
</gene>
<comment type="caution">
    <text evidence="2">The sequence shown here is derived from an EMBL/GenBank/DDBJ whole genome shotgun (WGS) entry which is preliminary data.</text>
</comment>
<evidence type="ECO:0008006" key="3">
    <source>
        <dbReference type="Google" id="ProtNLM"/>
    </source>
</evidence>
<dbReference type="EMBL" id="DTFF01000003">
    <property type="protein sequence ID" value="HGI86841.1"/>
    <property type="molecule type" value="Genomic_DNA"/>
</dbReference>
<evidence type="ECO:0000256" key="1">
    <source>
        <dbReference type="SAM" id="Phobius"/>
    </source>
</evidence>
<keyword evidence="1" id="KW-0812">Transmembrane</keyword>
<feature type="transmembrane region" description="Helical" evidence="1">
    <location>
        <begin position="29"/>
        <end position="54"/>
    </location>
</feature>
<evidence type="ECO:0000313" key="2">
    <source>
        <dbReference type="EMBL" id="HGI86841.1"/>
    </source>
</evidence>
<dbReference type="AlphaFoldDB" id="A0A7C4BAU3"/>
<feature type="transmembrane region" description="Helical" evidence="1">
    <location>
        <begin position="66"/>
        <end position="94"/>
    </location>
</feature>
<name>A0A7C4BAU3_9CREN</name>
<reference evidence="2" key="1">
    <citation type="journal article" date="2020" name="mSystems">
        <title>Genome- and Community-Level Interaction Insights into Carbon Utilization and Element Cycling Functions of Hydrothermarchaeota in Hydrothermal Sediment.</title>
        <authorList>
            <person name="Zhou Z."/>
            <person name="Liu Y."/>
            <person name="Xu W."/>
            <person name="Pan J."/>
            <person name="Luo Z.H."/>
            <person name="Li M."/>
        </authorList>
    </citation>
    <scope>NUCLEOTIDE SEQUENCE [LARGE SCALE GENOMIC DNA]</scope>
    <source>
        <strain evidence="2">SpSt-732</strain>
    </source>
</reference>